<dbReference type="AlphaFoldDB" id="A0A0L6TZN3"/>
<dbReference type="EMBL" id="LGYO01000039">
    <property type="protein sequence ID" value="KNZ41025.1"/>
    <property type="molecule type" value="Genomic_DNA"/>
</dbReference>
<comment type="caution">
    <text evidence="1">The sequence shown here is derived from an EMBL/GenBank/DDBJ whole genome shotgun (WGS) entry which is preliminary data.</text>
</comment>
<dbReference type="InterPro" id="IPR036866">
    <property type="entry name" value="RibonucZ/Hydroxyglut_hydro"/>
</dbReference>
<keyword evidence="2" id="KW-1185">Reference proteome</keyword>
<dbReference type="Gene3D" id="3.60.15.10">
    <property type="entry name" value="Ribonuclease Z/Hydroxyacylglutathione hydrolase-like"/>
    <property type="match status" value="1"/>
</dbReference>
<dbReference type="Pfam" id="PF13483">
    <property type="entry name" value="Lactamase_B_3"/>
    <property type="match status" value="1"/>
</dbReference>
<reference evidence="2" key="1">
    <citation type="submission" date="2015-07" db="EMBL/GenBank/DDBJ databases">
        <title>Draft genome sequence of Acetobacterium bakii DSM 8293, a potential psychrophilic chemical producer through syngas fermentation.</title>
        <authorList>
            <person name="Song Y."/>
            <person name="Hwang S."/>
            <person name="Cho B.-K."/>
        </authorList>
    </citation>
    <scope>NUCLEOTIDE SEQUENCE [LARGE SCALE GENOMIC DNA]</scope>
    <source>
        <strain evidence="2">DSM 8239</strain>
    </source>
</reference>
<dbReference type="Proteomes" id="UP000036873">
    <property type="component" value="Unassembled WGS sequence"/>
</dbReference>
<organism evidence="1 2">
    <name type="scientific">Acetobacterium bakii</name>
    <dbReference type="NCBI Taxonomy" id="52689"/>
    <lineage>
        <taxon>Bacteria</taxon>
        <taxon>Bacillati</taxon>
        <taxon>Bacillota</taxon>
        <taxon>Clostridia</taxon>
        <taxon>Eubacteriales</taxon>
        <taxon>Eubacteriaceae</taxon>
        <taxon>Acetobacterium</taxon>
    </lineage>
</organism>
<sequence>MNEIKITYIANAGLLITGLEKKVLIDGIHSFEPFGFSPVPEKVLNHIIEGHGIYEDMGYILFTHRHKDHFNGKYLDDYCLLNTPRMIVIPKDGDSLENTKGNITYLDTEFWEGRVILEDNGLKLIAYKTLHDGKEYRDVAHYVYQINLLECHILVMGDTDFRCSELETMLAGQRIDILIVNWLFLNNRMGRALINKVNPKELLIYHLPFENEDIKNYIKIAKRDLKRYETEMPETKLLLSCEEFIKV</sequence>
<gene>
    <name evidence="1" type="ORF">AKG39_14410</name>
</gene>
<dbReference type="SUPFAM" id="SSF56281">
    <property type="entry name" value="Metallo-hydrolase/oxidoreductase"/>
    <property type="match status" value="1"/>
</dbReference>
<name>A0A0L6TZN3_9FIRM</name>
<accession>A0A0L6TZN3</accession>
<evidence type="ECO:0000313" key="1">
    <source>
        <dbReference type="EMBL" id="KNZ41025.1"/>
    </source>
</evidence>
<evidence type="ECO:0008006" key="3">
    <source>
        <dbReference type="Google" id="ProtNLM"/>
    </source>
</evidence>
<dbReference type="STRING" id="52689.AKG39_14410"/>
<proteinExistence type="predicted"/>
<protein>
    <recommendedName>
        <fullName evidence="3">Metallo-beta-lactamase domain-containing protein</fullName>
    </recommendedName>
</protein>
<dbReference type="RefSeq" id="WP_050741106.1">
    <property type="nucleotide sequence ID" value="NZ_LGYO01000039.1"/>
</dbReference>
<evidence type="ECO:0000313" key="2">
    <source>
        <dbReference type="Proteomes" id="UP000036873"/>
    </source>
</evidence>